<name>A0A7Y0S1S9_VIBPH</name>
<comment type="caution">
    <text evidence="1">The sequence shown here is derived from an EMBL/GenBank/DDBJ whole genome shotgun (WGS) entry which is preliminary data.</text>
</comment>
<dbReference type="AlphaFoldDB" id="A0A7Y0S1S9"/>
<reference evidence="1 2" key="1">
    <citation type="submission" date="2020-04" db="EMBL/GenBank/DDBJ databases">
        <title>Whole-genome sequencing of Vibrio spp. from China reveals different genetic environments of blaCTX-M-14 among diverse lineages.</title>
        <authorList>
            <person name="Zheng Z."/>
            <person name="Ye L."/>
            <person name="Chen S."/>
        </authorList>
    </citation>
    <scope>NUCLEOTIDE SEQUENCE [LARGE SCALE GENOMIC DNA]</scope>
    <source>
        <strain evidence="1 2">Vb0574</strain>
    </source>
</reference>
<proteinExistence type="predicted"/>
<feature type="non-terminal residue" evidence="1">
    <location>
        <position position="1"/>
    </location>
</feature>
<dbReference type="Proteomes" id="UP000555836">
    <property type="component" value="Unassembled WGS sequence"/>
</dbReference>
<protein>
    <submittedName>
        <fullName evidence="1">Oxidative stress defense protein</fullName>
    </submittedName>
</protein>
<accession>A0A7Y0S1S9</accession>
<sequence>MDSKEGANSYQDSTMIIRDQVDVIYKLK</sequence>
<dbReference type="EMBL" id="JABCLD010000525">
    <property type="protein sequence ID" value="NMU24759.1"/>
    <property type="molecule type" value="Genomic_DNA"/>
</dbReference>
<organism evidence="1 2">
    <name type="scientific">Vibrio parahaemolyticus</name>
    <dbReference type="NCBI Taxonomy" id="670"/>
    <lineage>
        <taxon>Bacteria</taxon>
        <taxon>Pseudomonadati</taxon>
        <taxon>Pseudomonadota</taxon>
        <taxon>Gammaproteobacteria</taxon>
        <taxon>Vibrionales</taxon>
        <taxon>Vibrionaceae</taxon>
        <taxon>Vibrio</taxon>
    </lineage>
</organism>
<gene>
    <name evidence="1" type="ORF">HKB21_03890</name>
</gene>
<evidence type="ECO:0000313" key="2">
    <source>
        <dbReference type="Proteomes" id="UP000555836"/>
    </source>
</evidence>
<evidence type="ECO:0000313" key="1">
    <source>
        <dbReference type="EMBL" id="NMU24759.1"/>
    </source>
</evidence>